<dbReference type="GO" id="GO:0017056">
    <property type="term" value="F:structural constituent of nuclear pore"/>
    <property type="evidence" value="ECO:0007669"/>
    <property type="project" value="InterPro"/>
</dbReference>
<dbReference type="GO" id="GO:0006999">
    <property type="term" value="P:nuclear pore organization"/>
    <property type="evidence" value="ECO:0007669"/>
    <property type="project" value="TreeGrafter"/>
</dbReference>
<feature type="region of interest" description="Disordered" evidence="1">
    <location>
        <begin position="243"/>
        <end position="269"/>
    </location>
</feature>
<dbReference type="InterPro" id="IPR056543">
    <property type="entry name" value="Ig-like_POM152_9th"/>
</dbReference>
<feature type="domain" description="Nucleoporin POM152 first Ig-like" evidence="5">
    <location>
        <begin position="164"/>
        <end position="312"/>
    </location>
</feature>
<accession>A0A165W9X8</accession>
<feature type="domain" description="Nucleoporin POM152 ninth Ig-like" evidence="6">
    <location>
        <begin position="1120"/>
        <end position="1191"/>
    </location>
</feature>
<evidence type="ECO:0000259" key="5">
    <source>
        <dbReference type="Pfam" id="PF24519"/>
    </source>
</evidence>
<name>A0A165W9X8_9AGAM</name>
<evidence type="ECO:0000259" key="3">
    <source>
        <dbReference type="Pfam" id="PF24097"/>
    </source>
</evidence>
<dbReference type="InterPro" id="IPR056542">
    <property type="entry name" value="Ig-like_POM152_1st"/>
</dbReference>
<dbReference type="Pfam" id="PF23664">
    <property type="entry name" value="Ig_Pom152"/>
    <property type="match status" value="2"/>
</dbReference>
<evidence type="ECO:0008006" key="9">
    <source>
        <dbReference type="Google" id="ProtNLM"/>
    </source>
</evidence>
<dbReference type="InterPro" id="IPR056540">
    <property type="entry name" value="TMD_POM152"/>
</dbReference>
<evidence type="ECO:0000313" key="8">
    <source>
        <dbReference type="Proteomes" id="UP000076761"/>
    </source>
</evidence>
<feature type="domain" description="Nucleoporin POM152 Ig-like" evidence="4">
    <location>
        <begin position="789"/>
        <end position="874"/>
    </location>
</feature>
<feature type="compositionally biased region" description="Acidic residues" evidence="1">
    <location>
        <begin position="247"/>
        <end position="261"/>
    </location>
</feature>
<gene>
    <name evidence="7" type="ORF">NEOLEDRAFT_43466</name>
</gene>
<evidence type="ECO:0000259" key="4">
    <source>
        <dbReference type="Pfam" id="PF24312"/>
    </source>
</evidence>
<sequence>MPSSAKPLIPEKYLDIPTQRLYFLSLGLLCQAIKLFDVLQYNFSSEDTAVSYCRKWLIADTTYLVLLSQLRIPRLDYSKAVVALQILGAFFIDGLLFGGINIDLGISFLPSISLLNRQQVAATPVAFTFSDLISILTLGVVSFGSQYDSHLLGQHTVRMSPISTARLNPDGQMFCLNGPGHTALVPVLLNNTSPIHLQYSLTPLGVAFDSPGRVLYNLTMRDLNGIERKLQDEYAARAAIPKQGGYDSDEYDEYDDDDNEGDTLSSTSRSVLQKTQSVVHIAIDKPGVLRLHRVLDSSKVDARILYASEVVIAPCPRVEFADAHPAKMGVRCAGADQSIEFAISMYGVAPLSLRWHRDVNGKREHFMVEGIQGGHDDHQTQRHKGTTGAPQSVRVPLTASLDSLGTHVYVLESVVDGVGNVVHTGSAQLAVVPARGGRSGGTNSDSRSTIVTAVNNKITRTVQVLSRPAVSFMQCGPGRPASLLIGQNVPLTVSVRETDAHDSPWQIEMRYEPSTDNGAVKGSKRSKAWTRTISTLEQKTDLSFRAEAPGTYSIVSVRGTYCEGDILAPESCKVVELPRPTAEVEWKRIHECSGDTGVSASMIFHGTPPFTVYYRMQRDNEPPHDLTHQFTSSRGELTLQPDLSGHYVFSFVQISDANYKRTELRAPSIEQVIHPLASAAFVRNSGANEETERKAVMNTCEGESVDVDVNLRGTGPWNLEVQIVSPRGTETLKINDITESRRTLRLPIPRAIDKEGGTFEIDLASVEDKYKCKRTLTVPGVSVNVRRVKPVARFYGKDGKRNVTVLEKELANLPLRLTGDGPWHIKYRRREEPDSIVTVTLRNPNDQLSVSNRGLYELLEVHDSQCPGTVPPEEATYQVNWVPRPSARLASETEAMYEPYNNSYILPSVCEGVQDHVDLDLIGRPPFQIVYNVARDMESGALKLLEQPTFSSIQHRTRFQLRTHNAGRMYYEVKQIGDAAYPLTKHKNFVIPRGERLLFEQEVMTRPSAQFRTASRMIYCLYDAFIPHDSYSSDGLVVLEGTPPFLVTLSIKNLAASETHTETVELKERTWKIDLPSYSFKSIGPHLIKIESVWDASHCEQAFVEPSLQATWVDVAESAAIIPFDRREYFCVGETSRFSLEGTPPWTIGYRVNGKSYTQETKVSPFSLLQQQTGEFSVTSVAHQNKMCKTAVTDLRYTVHPVPSAQVGRGKRIFQDIHEGDQAEIIFTLLGEPPFTFTYQRAEPSPKKGGKPGKVLETHTVTGVTTKEYTIFSALEGTWTVTFISDRYCRYPPAQVDKAIEK</sequence>
<reference evidence="7 8" key="1">
    <citation type="journal article" date="2016" name="Mol. Biol. Evol.">
        <title>Comparative Genomics of Early-Diverging Mushroom-Forming Fungi Provides Insights into the Origins of Lignocellulose Decay Capabilities.</title>
        <authorList>
            <person name="Nagy L.G."/>
            <person name="Riley R."/>
            <person name="Tritt A."/>
            <person name="Adam C."/>
            <person name="Daum C."/>
            <person name="Floudas D."/>
            <person name="Sun H."/>
            <person name="Yadav J.S."/>
            <person name="Pangilinan J."/>
            <person name="Larsson K.H."/>
            <person name="Matsuura K."/>
            <person name="Barry K."/>
            <person name="Labutti K."/>
            <person name="Kuo R."/>
            <person name="Ohm R.A."/>
            <person name="Bhattacharya S.S."/>
            <person name="Shirouzu T."/>
            <person name="Yoshinaga Y."/>
            <person name="Martin F.M."/>
            <person name="Grigoriev I.V."/>
            <person name="Hibbett D.S."/>
        </authorList>
    </citation>
    <scope>NUCLEOTIDE SEQUENCE [LARGE SCALE GENOMIC DNA]</scope>
    <source>
        <strain evidence="7 8">HHB14362 ss-1</strain>
    </source>
</reference>
<dbReference type="EMBL" id="KV425551">
    <property type="protein sequence ID" value="KZT30885.1"/>
    <property type="molecule type" value="Genomic_DNA"/>
</dbReference>
<dbReference type="PANTHER" id="PTHR28206">
    <property type="entry name" value="NUCLEOPORIN POM152"/>
    <property type="match status" value="1"/>
</dbReference>
<dbReference type="FunCoup" id="A0A165W9X8">
    <property type="interactions" value="70"/>
</dbReference>
<evidence type="ECO:0000313" key="7">
    <source>
        <dbReference type="EMBL" id="KZT30885.1"/>
    </source>
</evidence>
<dbReference type="PANTHER" id="PTHR28206:SF1">
    <property type="entry name" value="NUCLEOPORIN POM152"/>
    <property type="match status" value="1"/>
</dbReference>
<dbReference type="Pfam" id="PF24519">
    <property type="entry name" value="Ig-like_Pom152_1"/>
    <property type="match status" value="1"/>
</dbReference>
<dbReference type="InParanoid" id="A0A165W9X8"/>
<dbReference type="InterPro" id="IPR056544">
    <property type="entry name" value="Ig_POM152"/>
</dbReference>
<dbReference type="InterPro" id="IPR037701">
    <property type="entry name" value="Pom152"/>
</dbReference>
<dbReference type="STRING" id="1314782.A0A165W9X8"/>
<dbReference type="Pfam" id="PF24097">
    <property type="entry name" value="TMD_POM152"/>
    <property type="match status" value="1"/>
</dbReference>
<dbReference type="GO" id="GO:0006606">
    <property type="term" value="P:protein import into nucleus"/>
    <property type="evidence" value="ECO:0007669"/>
    <property type="project" value="TreeGrafter"/>
</dbReference>
<evidence type="ECO:0000256" key="1">
    <source>
        <dbReference type="SAM" id="MobiDB-lite"/>
    </source>
</evidence>
<dbReference type="Proteomes" id="UP000076761">
    <property type="component" value="Unassembled WGS sequence"/>
</dbReference>
<dbReference type="InterPro" id="IPR056541">
    <property type="entry name" value="Ig-like_POM152"/>
</dbReference>
<feature type="domain" description="Nucleoporin POM152 immunoglobulin-like" evidence="2">
    <location>
        <begin position="909"/>
        <end position="985"/>
    </location>
</feature>
<evidence type="ECO:0000259" key="2">
    <source>
        <dbReference type="Pfam" id="PF23664"/>
    </source>
</evidence>
<evidence type="ECO:0000259" key="6">
    <source>
        <dbReference type="Pfam" id="PF24527"/>
    </source>
</evidence>
<feature type="domain" description="Nucleoporin POM152 N-terminal transmembrane" evidence="3">
    <location>
        <begin position="15"/>
        <end position="100"/>
    </location>
</feature>
<protein>
    <recommendedName>
        <fullName evidence="9">Nucleoporin Pom152</fullName>
    </recommendedName>
</protein>
<organism evidence="7 8">
    <name type="scientific">Neolentinus lepideus HHB14362 ss-1</name>
    <dbReference type="NCBI Taxonomy" id="1314782"/>
    <lineage>
        <taxon>Eukaryota</taxon>
        <taxon>Fungi</taxon>
        <taxon>Dikarya</taxon>
        <taxon>Basidiomycota</taxon>
        <taxon>Agaricomycotina</taxon>
        <taxon>Agaricomycetes</taxon>
        <taxon>Gloeophyllales</taxon>
        <taxon>Gloeophyllaceae</taxon>
        <taxon>Neolentinus</taxon>
    </lineage>
</organism>
<dbReference type="OrthoDB" id="5529162at2759"/>
<dbReference type="GO" id="GO:0070762">
    <property type="term" value="C:nuclear pore transmembrane ring"/>
    <property type="evidence" value="ECO:0007669"/>
    <property type="project" value="TreeGrafter"/>
</dbReference>
<keyword evidence="8" id="KW-1185">Reference proteome</keyword>
<dbReference type="Pfam" id="PF24527">
    <property type="entry name" value="Ig-like_Pom152_9"/>
    <property type="match status" value="1"/>
</dbReference>
<feature type="domain" description="Nucleoporin POM152 Ig-like" evidence="4">
    <location>
        <begin position="467"/>
        <end position="572"/>
    </location>
</feature>
<feature type="domain" description="Nucleoporin POM152 immunoglobulin-like" evidence="2">
    <location>
        <begin position="578"/>
        <end position="678"/>
    </location>
</feature>
<dbReference type="Pfam" id="PF24312">
    <property type="entry name" value="Ig-like_POM152"/>
    <property type="match status" value="2"/>
</dbReference>
<proteinExistence type="predicted"/>